<dbReference type="RefSeq" id="WP_023947560.1">
    <property type="nucleotide sequence ID" value="NZ_BASD01000009.1"/>
</dbReference>
<dbReference type="Gene3D" id="2.40.100.20">
    <property type="match status" value="1"/>
</dbReference>
<dbReference type="Proteomes" id="UP000018143">
    <property type="component" value="Unassembled WGS sequence"/>
</dbReference>
<keyword evidence="3" id="KW-1185">Reference proteome</keyword>
<evidence type="ECO:0000259" key="1">
    <source>
        <dbReference type="Pfam" id="PF18050"/>
    </source>
</evidence>
<comment type="caution">
    <text evidence="2">The sequence shown here is derived from an EMBL/GenBank/DDBJ whole genome shotgun (WGS) entry which is preliminary data.</text>
</comment>
<name>T1CPP3_9HELI</name>
<dbReference type="SUPFAM" id="SSF50891">
    <property type="entry name" value="Cyclophilin-like"/>
    <property type="match status" value="1"/>
</dbReference>
<dbReference type="EMBL" id="BASD01000009">
    <property type="protein sequence ID" value="GAD18729.1"/>
    <property type="molecule type" value="Genomic_DNA"/>
</dbReference>
<sequence length="152" mass="17211">MRQKAWVYKEFEIQKFCLIALSFLSLMGFVKGENMQIIMNVKGAEFVLELEDNIATRDFLTLLPLSLEFSDYVGKEKIAPKLPKKLNTAGLNGYTPSVGDFFYFSPLGNLGIFYEKQPFHSGLVKLGKLDSKALAIIKAQDSNFVIEFKQIN</sequence>
<evidence type="ECO:0000313" key="3">
    <source>
        <dbReference type="Proteomes" id="UP000018143"/>
    </source>
</evidence>
<dbReference type="InterPro" id="IPR029000">
    <property type="entry name" value="Cyclophilin-like_dom_sf"/>
</dbReference>
<evidence type="ECO:0000313" key="2">
    <source>
        <dbReference type="EMBL" id="GAD18729.1"/>
    </source>
</evidence>
<gene>
    <name evidence="2" type="ORF">HFN_2141</name>
</gene>
<feature type="domain" description="Cyclophilin-like" evidence="1">
    <location>
        <begin position="39"/>
        <end position="148"/>
    </location>
</feature>
<proteinExistence type="predicted"/>
<organism evidence="2 3">
    <name type="scientific">Helicobacter fennelliae MRY12-0050</name>
    <dbReference type="NCBI Taxonomy" id="1325130"/>
    <lineage>
        <taxon>Bacteria</taxon>
        <taxon>Pseudomonadati</taxon>
        <taxon>Campylobacterota</taxon>
        <taxon>Epsilonproteobacteria</taxon>
        <taxon>Campylobacterales</taxon>
        <taxon>Helicobacteraceae</taxon>
        <taxon>Helicobacter</taxon>
    </lineage>
</organism>
<protein>
    <recommendedName>
        <fullName evidence="1">Cyclophilin-like domain-containing protein</fullName>
    </recommendedName>
</protein>
<reference evidence="2 3" key="1">
    <citation type="journal article" date="2013" name="Genome Announc.">
        <title>Draft Genome Sequence of Helicobacter fennelliae Strain MRY12-0050, Isolated from a Bacteremia Patient.</title>
        <authorList>
            <person name="Rimbara E."/>
            <person name="Matsui M."/>
            <person name="Mori S."/>
            <person name="Suzuki S."/>
            <person name="Suzuki M."/>
            <person name="Kim H."/>
            <person name="Sekizuka T."/>
            <person name="Kuroda M."/>
            <person name="Shibayama K."/>
        </authorList>
    </citation>
    <scope>NUCLEOTIDE SEQUENCE [LARGE SCALE GENOMIC DNA]</scope>
    <source>
        <strain evidence="2 3">MRY12-0050</strain>
    </source>
</reference>
<dbReference type="eggNOG" id="COG4925">
    <property type="taxonomic scope" value="Bacteria"/>
</dbReference>
<dbReference type="AlphaFoldDB" id="T1CPP3"/>
<accession>T1CPP3</accession>
<dbReference type="InterPro" id="IPR041183">
    <property type="entry name" value="Cyclophilin-like"/>
</dbReference>
<dbReference type="Pfam" id="PF18050">
    <property type="entry name" value="Cyclophil_like2"/>
    <property type="match status" value="1"/>
</dbReference>
<dbReference type="STRING" id="1325130.HFN_2141"/>